<feature type="region of interest" description="Disordered" evidence="2">
    <location>
        <begin position="1"/>
        <end position="25"/>
    </location>
</feature>
<proteinExistence type="predicted"/>
<feature type="region of interest" description="Disordered" evidence="2">
    <location>
        <begin position="168"/>
        <end position="212"/>
    </location>
</feature>
<evidence type="ECO:0000313" key="4">
    <source>
        <dbReference type="EMBL" id="MEE2039063.1"/>
    </source>
</evidence>
<evidence type="ECO:0000259" key="3">
    <source>
        <dbReference type="SMART" id="SM00387"/>
    </source>
</evidence>
<feature type="compositionally biased region" description="Basic and acidic residues" evidence="2">
    <location>
        <begin position="168"/>
        <end position="177"/>
    </location>
</feature>
<evidence type="ECO:0000313" key="5">
    <source>
        <dbReference type="Proteomes" id="UP001356095"/>
    </source>
</evidence>
<feature type="compositionally biased region" description="Basic and acidic residues" evidence="2">
    <location>
        <begin position="198"/>
        <end position="212"/>
    </location>
</feature>
<keyword evidence="1" id="KW-0418">Kinase</keyword>
<dbReference type="SMART" id="SM00387">
    <property type="entry name" value="HATPase_c"/>
    <property type="match status" value="1"/>
</dbReference>
<evidence type="ECO:0000256" key="1">
    <source>
        <dbReference type="ARBA" id="ARBA00022527"/>
    </source>
</evidence>
<keyword evidence="4" id="KW-0067">ATP-binding</keyword>
<dbReference type="SUPFAM" id="SSF55874">
    <property type="entry name" value="ATPase domain of HSP90 chaperone/DNA topoisomerase II/histidine kinase"/>
    <property type="match status" value="1"/>
</dbReference>
<keyword evidence="4" id="KW-0547">Nucleotide-binding</keyword>
<dbReference type="GO" id="GO:0005524">
    <property type="term" value="F:ATP binding"/>
    <property type="evidence" value="ECO:0007669"/>
    <property type="project" value="UniProtKB-KW"/>
</dbReference>
<protein>
    <submittedName>
        <fullName evidence="4">ATP-binding protein</fullName>
    </submittedName>
</protein>
<comment type="caution">
    <text evidence="4">The sequence shown here is derived from an EMBL/GenBank/DDBJ whole genome shotgun (WGS) entry which is preliminary data.</text>
</comment>
<keyword evidence="1" id="KW-0808">Transferase</keyword>
<dbReference type="Gene3D" id="3.30.565.10">
    <property type="entry name" value="Histidine kinase-like ATPase, C-terminal domain"/>
    <property type="match status" value="1"/>
</dbReference>
<sequence>MEQRRDNQVEVGTPPRLPRRTTNRRDRAAILVEPDPKSIGHSLTIAGVPETASILRQRLASLSALPPQPTELLQSLVSELFNNSITHSRSGEEGGEVVVTLHRLPGRVQVRITDQGPRTDSAPSPYVRAPDPHRVGGLGLRMVSQQASRWGTLHENGRTTVWFELDRPSSHTTRAAEADDSTAAALSADPPGPSAPTTDRRDHGAADSDGPR</sequence>
<dbReference type="PANTHER" id="PTHR35526">
    <property type="entry name" value="ANTI-SIGMA-F FACTOR RSBW-RELATED"/>
    <property type="match status" value="1"/>
</dbReference>
<gene>
    <name evidence="4" type="ORF">Q8791_17760</name>
</gene>
<keyword evidence="1" id="KW-0723">Serine/threonine-protein kinase</keyword>
<dbReference type="InterPro" id="IPR003594">
    <property type="entry name" value="HATPase_dom"/>
</dbReference>
<dbReference type="RefSeq" id="WP_330092931.1">
    <property type="nucleotide sequence ID" value="NZ_JAUZMY010000017.1"/>
</dbReference>
<dbReference type="Pfam" id="PF13581">
    <property type="entry name" value="HATPase_c_2"/>
    <property type="match status" value="1"/>
</dbReference>
<dbReference type="InterPro" id="IPR036890">
    <property type="entry name" value="HATPase_C_sf"/>
</dbReference>
<feature type="domain" description="Histidine kinase/HSP90-like ATPase" evidence="3">
    <location>
        <begin position="68"/>
        <end position="169"/>
    </location>
</feature>
<accession>A0ABU7K9Z9</accession>
<dbReference type="EMBL" id="JAUZMY010000017">
    <property type="protein sequence ID" value="MEE2039063.1"/>
    <property type="molecule type" value="Genomic_DNA"/>
</dbReference>
<dbReference type="CDD" id="cd16936">
    <property type="entry name" value="HATPase_RsbW-like"/>
    <property type="match status" value="1"/>
</dbReference>
<reference evidence="4 5" key="1">
    <citation type="submission" date="2023-08" db="EMBL/GenBank/DDBJ databases">
        <authorList>
            <person name="Girao M."/>
            <person name="Carvalho M.F."/>
        </authorList>
    </citation>
    <scope>NUCLEOTIDE SEQUENCE [LARGE SCALE GENOMIC DNA]</scope>
    <source>
        <strain evidence="4 5">CT-R113</strain>
    </source>
</reference>
<dbReference type="PANTHER" id="PTHR35526:SF3">
    <property type="entry name" value="ANTI-SIGMA-F FACTOR RSBW"/>
    <property type="match status" value="1"/>
</dbReference>
<evidence type="ECO:0000256" key="2">
    <source>
        <dbReference type="SAM" id="MobiDB-lite"/>
    </source>
</evidence>
<name>A0ABU7K9Z9_9ACTN</name>
<organism evidence="4 5">
    <name type="scientific">Nocardiopsis codii</name>
    <dbReference type="NCBI Taxonomy" id="3065942"/>
    <lineage>
        <taxon>Bacteria</taxon>
        <taxon>Bacillati</taxon>
        <taxon>Actinomycetota</taxon>
        <taxon>Actinomycetes</taxon>
        <taxon>Streptosporangiales</taxon>
        <taxon>Nocardiopsidaceae</taxon>
        <taxon>Nocardiopsis</taxon>
    </lineage>
</organism>
<feature type="region of interest" description="Disordered" evidence="2">
    <location>
        <begin position="114"/>
        <end position="133"/>
    </location>
</feature>
<keyword evidence="5" id="KW-1185">Reference proteome</keyword>
<dbReference type="InterPro" id="IPR050267">
    <property type="entry name" value="Anti-sigma-factor_SerPK"/>
</dbReference>
<dbReference type="Proteomes" id="UP001356095">
    <property type="component" value="Unassembled WGS sequence"/>
</dbReference>